<evidence type="ECO:0000259" key="11">
    <source>
        <dbReference type="Pfam" id="PF05770"/>
    </source>
</evidence>
<comment type="catalytic activity">
    <reaction evidence="8">
        <text>1D-myo-inositol 3,4,5,6-tetrakisphosphate + ATP = 1D-myo-inositol 1,3,4,5,6-pentakisphosphate + ADP + H(+)</text>
        <dbReference type="Rhea" id="RHEA:12452"/>
        <dbReference type="ChEBI" id="CHEBI:15378"/>
        <dbReference type="ChEBI" id="CHEBI:30616"/>
        <dbReference type="ChEBI" id="CHEBI:57539"/>
        <dbReference type="ChEBI" id="CHEBI:57733"/>
        <dbReference type="ChEBI" id="CHEBI:456216"/>
        <dbReference type="EC" id="2.7.1.134"/>
    </reaction>
</comment>
<dbReference type="VEuPathDB" id="TrichDB:TVAG_165710"/>
<feature type="binding site" evidence="9">
    <location>
        <position position="15"/>
    </location>
    <ligand>
        <name>1D-myo-inositol 1,3,4-trisphosphate</name>
        <dbReference type="ChEBI" id="CHEBI:58414"/>
    </ligand>
</feature>
<evidence type="ECO:0000256" key="8">
    <source>
        <dbReference type="PIRNR" id="PIRNR038186"/>
    </source>
</evidence>
<protein>
    <recommendedName>
        <fullName evidence="8">Inositol-tetrakisphosphate 1-kinase</fullName>
        <ecNumber evidence="8">2.7.1.134</ecNumber>
    </recommendedName>
</protein>
<feature type="binding site" evidence="10">
    <location>
        <position position="267"/>
    </location>
    <ligand>
        <name>Mg(2+)</name>
        <dbReference type="ChEBI" id="CHEBI:18420"/>
        <label>1</label>
    </ligand>
</feature>
<name>A2G930_TRIV3</name>
<dbReference type="KEGG" id="tva:4743982"/>
<feature type="binding site" evidence="10">
    <location>
        <position position="269"/>
    </location>
    <ligand>
        <name>Mg(2+)</name>
        <dbReference type="ChEBI" id="CHEBI:18420"/>
        <label>2</label>
    </ligand>
</feature>
<feature type="binding site" evidence="9">
    <location>
        <position position="51"/>
    </location>
    <ligand>
        <name>1D-myo-inositol 1,3,4-trisphosphate</name>
        <dbReference type="ChEBI" id="CHEBI:58414"/>
    </ligand>
</feature>
<comment type="function">
    <text evidence="8">Kinase that can phosphorylate various inositol polyphosphate such as Ins(3,4,5,6)P4 or Ins(1,3,4)P3.</text>
</comment>
<evidence type="ECO:0000256" key="10">
    <source>
        <dbReference type="PIRSR" id="PIRSR038186-2"/>
    </source>
</evidence>
<evidence type="ECO:0000256" key="5">
    <source>
        <dbReference type="ARBA" id="ARBA00022777"/>
    </source>
</evidence>
<proteinExistence type="inferred from homology"/>
<dbReference type="GO" id="GO:0052726">
    <property type="term" value="F:inositol-1,3,4-trisphosphate 5-kinase activity"/>
    <property type="evidence" value="ECO:0000318"/>
    <property type="project" value="GO_Central"/>
</dbReference>
<accession>A2G930</accession>
<dbReference type="eggNOG" id="ENOG502QQ6B">
    <property type="taxonomic scope" value="Eukaryota"/>
</dbReference>
<dbReference type="PIRSF" id="PIRSF038186">
    <property type="entry name" value="ITPK"/>
    <property type="match status" value="1"/>
</dbReference>
<dbReference type="EMBL" id="DS114676">
    <property type="protein sequence ID" value="EAX86336.1"/>
    <property type="molecule type" value="Genomic_DNA"/>
</dbReference>
<dbReference type="Proteomes" id="UP000001542">
    <property type="component" value="Unassembled WGS sequence"/>
</dbReference>
<dbReference type="SMR" id="A2G930"/>
<evidence type="ECO:0000256" key="7">
    <source>
        <dbReference type="ARBA" id="ARBA00022842"/>
    </source>
</evidence>
<dbReference type="SUPFAM" id="SSF56059">
    <property type="entry name" value="Glutathione synthetase ATP-binding domain-like"/>
    <property type="match status" value="1"/>
</dbReference>
<feature type="binding site" evidence="9">
    <location>
        <position position="269"/>
    </location>
    <ligand>
        <name>1D-myo-inositol 1,3,4-trisphosphate</name>
        <dbReference type="ChEBI" id="CHEBI:58414"/>
    </ligand>
</feature>
<feature type="binding site" evidence="9">
    <location>
        <position position="92"/>
    </location>
    <ligand>
        <name>ATP</name>
        <dbReference type="ChEBI" id="CHEBI:30616"/>
    </ligand>
</feature>
<feature type="binding site" evidence="9">
    <location>
        <position position="134"/>
    </location>
    <ligand>
        <name>ATP</name>
        <dbReference type="ChEBI" id="CHEBI:30616"/>
    </ligand>
</feature>
<dbReference type="EC" id="2.7.1.134" evidence="8"/>
<evidence type="ECO:0000256" key="6">
    <source>
        <dbReference type="ARBA" id="ARBA00022840"/>
    </source>
</evidence>
<keyword evidence="6 8" id="KW-0067">ATP-binding</keyword>
<dbReference type="GO" id="GO:0000287">
    <property type="term" value="F:magnesium ion binding"/>
    <property type="evidence" value="ECO:0007669"/>
    <property type="project" value="InterPro"/>
</dbReference>
<feature type="binding site" evidence="9">
    <location>
        <position position="273"/>
    </location>
    <ligand>
        <name>1D-myo-inositol 1,3,4-trisphosphate</name>
        <dbReference type="ChEBI" id="CHEBI:58414"/>
    </ligand>
</feature>
<organism evidence="12 13">
    <name type="scientific">Trichomonas vaginalis (strain ATCC PRA-98 / G3)</name>
    <dbReference type="NCBI Taxonomy" id="412133"/>
    <lineage>
        <taxon>Eukaryota</taxon>
        <taxon>Metamonada</taxon>
        <taxon>Parabasalia</taxon>
        <taxon>Trichomonadida</taxon>
        <taxon>Trichomonadidae</taxon>
        <taxon>Trichomonas</taxon>
    </lineage>
</organism>
<dbReference type="GO" id="GO:0032957">
    <property type="term" value="P:inositol trisphosphate metabolic process"/>
    <property type="evidence" value="ECO:0007669"/>
    <property type="project" value="InterPro"/>
</dbReference>
<evidence type="ECO:0000256" key="2">
    <source>
        <dbReference type="ARBA" id="ARBA00022679"/>
    </source>
</evidence>
<comment type="cofactor">
    <cofactor evidence="8 10">
        <name>Mg(2+)</name>
        <dbReference type="ChEBI" id="CHEBI:18420"/>
    </cofactor>
    <text evidence="8 10">Binds 2 magnesium ions per subunit.</text>
</comment>
<comment type="similarity">
    <text evidence="1 8">Belongs to the ITPK1 family.</text>
</comment>
<keyword evidence="4 8" id="KW-0547">Nucleotide-binding</keyword>
<comment type="subunit">
    <text evidence="8">Monomer.</text>
</comment>
<gene>
    <name evidence="12" type="ORF">TVAG_165710</name>
</gene>
<feature type="binding site" evidence="9">
    <location>
        <position position="145"/>
    </location>
    <ligand>
        <name>1D-myo-inositol 1,3,4-trisphosphate</name>
        <dbReference type="ChEBI" id="CHEBI:58414"/>
    </ligand>
</feature>
<feature type="binding site" evidence="10">
    <location>
        <position position="267"/>
    </location>
    <ligand>
        <name>Mg(2+)</name>
        <dbReference type="ChEBI" id="CHEBI:18420"/>
        <label>2</label>
    </ligand>
</feature>
<dbReference type="OMA" id="ESCSHLT"/>
<evidence type="ECO:0000313" key="12">
    <source>
        <dbReference type="EMBL" id="EAX86336.1"/>
    </source>
</evidence>
<reference evidence="12" key="2">
    <citation type="journal article" date="2007" name="Science">
        <title>Draft genome sequence of the sexually transmitted pathogen Trichomonas vaginalis.</title>
        <authorList>
            <person name="Carlton J.M."/>
            <person name="Hirt R.P."/>
            <person name="Silva J.C."/>
            <person name="Delcher A.L."/>
            <person name="Schatz M."/>
            <person name="Zhao Q."/>
            <person name="Wortman J.R."/>
            <person name="Bidwell S.L."/>
            <person name="Alsmark U.C.M."/>
            <person name="Besteiro S."/>
            <person name="Sicheritz-Ponten T."/>
            <person name="Noel C.J."/>
            <person name="Dacks J.B."/>
            <person name="Foster P.G."/>
            <person name="Simillion C."/>
            <person name="Van de Peer Y."/>
            <person name="Miranda-Saavedra D."/>
            <person name="Barton G.J."/>
            <person name="Westrop G.D."/>
            <person name="Mueller S."/>
            <person name="Dessi D."/>
            <person name="Fiori P.L."/>
            <person name="Ren Q."/>
            <person name="Paulsen I."/>
            <person name="Zhang H."/>
            <person name="Bastida-Corcuera F.D."/>
            <person name="Simoes-Barbosa A."/>
            <person name="Brown M.T."/>
            <person name="Hayes R.D."/>
            <person name="Mukherjee M."/>
            <person name="Okumura C.Y."/>
            <person name="Schneider R."/>
            <person name="Smith A.J."/>
            <person name="Vanacova S."/>
            <person name="Villalvazo M."/>
            <person name="Haas B.J."/>
            <person name="Pertea M."/>
            <person name="Feldblyum T.V."/>
            <person name="Utterback T.R."/>
            <person name="Shu C.L."/>
            <person name="Osoegawa K."/>
            <person name="de Jong P.J."/>
            <person name="Hrdy I."/>
            <person name="Horvathova L."/>
            <person name="Zubacova Z."/>
            <person name="Dolezal P."/>
            <person name="Malik S.B."/>
            <person name="Logsdon J.M. Jr."/>
            <person name="Henze K."/>
            <person name="Gupta A."/>
            <person name="Wang C.C."/>
            <person name="Dunne R.L."/>
            <person name="Upcroft J.A."/>
            <person name="Upcroft P."/>
            <person name="White O."/>
            <person name="Salzberg S.L."/>
            <person name="Tang P."/>
            <person name="Chiu C.-H."/>
            <person name="Lee Y.-S."/>
            <person name="Embley T.M."/>
            <person name="Coombs G.H."/>
            <person name="Mottram J.C."/>
            <person name="Tachezy J."/>
            <person name="Fraser-Liggett C.M."/>
            <person name="Johnson P.J."/>
        </authorList>
    </citation>
    <scope>NUCLEOTIDE SEQUENCE [LARGE SCALE GENOMIC DNA]</scope>
    <source>
        <strain evidence="12">G3</strain>
    </source>
</reference>
<dbReference type="InParanoid" id="A2G930"/>
<keyword evidence="5 8" id="KW-0418">Kinase</keyword>
<dbReference type="Pfam" id="PF05770">
    <property type="entry name" value="Ins134_P3_kin"/>
    <property type="match status" value="1"/>
</dbReference>
<evidence type="ECO:0000256" key="1">
    <source>
        <dbReference type="ARBA" id="ARBA00009601"/>
    </source>
</evidence>
<dbReference type="Gene3D" id="3.40.50.11370">
    <property type="match status" value="1"/>
</dbReference>
<keyword evidence="3 8" id="KW-0479">Metal-binding</keyword>
<keyword evidence="13" id="KW-1185">Reference proteome</keyword>
<feature type="domain" description="Inositol 1,3,4-trisphosphate 5/6-kinase ATP-grasp" evidence="11">
    <location>
        <begin position="123"/>
        <end position="288"/>
    </location>
</feature>
<evidence type="ECO:0000256" key="4">
    <source>
        <dbReference type="ARBA" id="ARBA00022741"/>
    </source>
</evidence>
<dbReference type="PANTHER" id="PTHR14217:SF1">
    <property type="entry name" value="INOSITOL-TETRAKISPHOSPHATE 1-KINASE"/>
    <property type="match status" value="1"/>
</dbReference>
<dbReference type="GO" id="GO:0052725">
    <property type="term" value="F:inositol-1,3,4-trisphosphate 6-kinase activity"/>
    <property type="evidence" value="ECO:0000318"/>
    <property type="project" value="GO_Central"/>
</dbReference>
<evidence type="ECO:0000313" key="13">
    <source>
        <dbReference type="Proteomes" id="UP000001542"/>
    </source>
</evidence>
<keyword evidence="7 8" id="KW-0460">Magnesium</keyword>
<evidence type="ECO:0000256" key="3">
    <source>
        <dbReference type="ARBA" id="ARBA00022723"/>
    </source>
</evidence>
<dbReference type="PANTHER" id="PTHR14217">
    <property type="entry name" value="INOSITOL-TETRAKISPHOSPHATE 1-KINASE"/>
    <property type="match status" value="1"/>
</dbReference>
<dbReference type="Gene3D" id="3.30.1490.220">
    <property type="match status" value="1"/>
</dbReference>
<dbReference type="InterPro" id="IPR008656">
    <property type="entry name" value="Inositol_tetrakis-P_1-kinase"/>
</dbReference>
<evidence type="ECO:0000256" key="9">
    <source>
        <dbReference type="PIRSR" id="PIRSR038186-1"/>
    </source>
</evidence>
<sequence>MSKLLRVGVFMPAFKWERMNLNQVTPEKHGIELVPVELGDDLSSFDAIIHKFTYQLVDGHEADVAKIQEYAKNRPGFVVIEPIDNIRVFVDRLALQNFIEHNPLPDCVEYIKGYPVDDNFKPENVGLHYPILLKPVAACGTSNSHSIQVIHNEEQLRAVGNPYPMLAFPFIPHHGVVFKCYSLGENFVMHKSKSLVLKTQDKVVFDSQKPLPTEIDAGAVPDDAASYEPSSEELKASSEALRKMTGVQLIGYDLLRRESDGKLCLVDFNYFPCFRGIEDVPGKFATFIKQRIADAK</sequence>
<dbReference type="RefSeq" id="XP_001299266.1">
    <property type="nucleotide sequence ID" value="XM_001299265.1"/>
</dbReference>
<feature type="binding site" evidence="9">
    <location>
        <position position="194"/>
    </location>
    <ligand>
        <name>ATP</name>
        <dbReference type="ChEBI" id="CHEBI:30616"/>
    </ligand>
</feature>
<dbReference type="GO" id="GO:0005524">
    <property type="term" value="F:ATP binding"/>
    <property type="evidence" value="ECO:0007669"/>
    <property type="project" value="UniProtKB-KW"/>
</dbReference>
<dbReference type="AlphaFoldDB" id="A2G930"/>
<dbReference type="VEuPathDB" id="TrichDB:TVAGG3_0104280"/>
<feature type="binding site" evidence="9">
    <location>
        <position position="179"/>
    </location>
    <ligand>
        <name>1D-myo-inositol 1,3,4,6-tetrakisphosphate</name>
        <dbReference type="ChEBI" id="CHEBI:57660"/>
    </ligand>
</feature>
<keyword evidence="2 8" id="KW-0808">Transferase</keyword>
<dbReference type="InterPro" id="IPR040464">
    <property type="entry name" value="InsP(3)kin_ATP-grasp"/>
</dbReference>
<reference evidence="12" key="1">
    <citation type="submission" date="2006-10" db="EMBL/GenBank/DDBJ databases">
        <authorList>
            <person name="Amadeo P."/>
            <person name="Zhao Q."/>
            <person name="Wortman J."/>
            <person name="Fraser-Liggett C."/>
            <person name="Carlton J."/>
        </authorList>
    </citation>
    <scope>NUCLEOTIDE SEQUENCE</scope>
    <source>
        <strain evidence="12">G3</strain>
    </source>
</reference>
<feature type="binding site" evidence="10">
    <location>
        <position position="253"/>
    </location>
    <ligand>
        <name>Mg(2+)</name>
        <dbReference type="ChEBI" id="CHEBI:18420"/>
        <label>1</label>
    </ligand>
</feature>
<dbReference type="OrthoDB" id="25308at2759"/>
<dbReference type="GO" id="GO:0047325">
    <property type="term" value="F:inositol-3,4,5,6-tetrakisphosphate 1-kinase activity"/>
    <property type="evidence" value="ECO:0000318"/>
    <property type="project" value="GO_Central"/>
</dbReference>